<dbReference type="PANTHER" id="PTHR12526:SF630">
    <property type="entry name" value="GLYCOSYLTRANSFERASE"/>
    <property type="match status" value="1"/>
</dbReference>
<dbReference type="RefSeq" id="WP_051240076.1">
    <property type="nucleotide sequence ID" value="NZ_AULI01000020.1"/>
</dbReference>
<proteinExistence type="predicted"/>
<dbReference type="CDD" id="cd03801">
    <property type="entry name" value="GT4_PimA-like"/>
    <property type="match status" value="1"/>
</dbReference>
<dbReference type="OrthoDB" id="9787617at2"/>
<evidence type="ECO:0000313" key="2">
    <source>
        <dbReference type="EMBL" id="KGX89962.1"/>
    </source>
</evidence>
<comment type="caution">
    <text evidence="2">The sequence shown here is derived from an EMBL/GenBank/DDBJ whole genome shotgun (WGS) entry which is preliminary data.</text>
</comment>
<sequence length="348" mass="40136">MNKRIGVCGSLAFHTNQIDGQTIKTKNVYDELIKYNQFSRIFTTDTFGWRKNPVKLLINAVLMFFKSDILIILPGKNGLGVFIRLFVWLNLFSKKNIRYIVIGGWLSEYIDQNPGISKYLNKLNGIYVESLKMKSDLETRDIKNVKHMPNFKRLDKTHIIDYNTRQGPPYRFCTFSRVTKSKGIEEAIKAVTAMNFEYGYDLINLDIYGPVDPQFKERMEDLIKVSNASVKYKGTVDHNATPKTLQRYKSLLFPTFYEGEGFPGTFIDAFNVGLPVIASDWKYNNEIIQDEVNGLLFPVNDVKSLQSKIIKLIELNNEDYKIICENALSTSDLYRAEVVIHKFVEDLL</sequence>
<accession>A0A0A5I294</accession>
<organism evidence="2 3">
    <name type="scientific">Pontibacillus halophilus JSM 076056 = DSM 19796</name>
    <dbReference type="NCBI Taxonomy" id="1385510"/>
    <lineage>
        <taxon>Bacteria</taxon>
        <taxon>Bacillati</taxon>
        <taxon>Bacillota</taxon>
        <taxon>Bacilli</taxon>
        <taxon>Bacillales</taxon>
        <taxon>Bacillaceae</taxon>
        <taxon>Pontibacillus</taxon>
    </lineage>
</organism>
<dbReference type="Pfam" id="PF00534">
    <property type="entry name" value="Glycos_transf_1"/>
    <property type="match status" value="1"/>
</dbReference>
<dbReference type="EMBL" id="AVPE01000018">
    <property type="protein sequence ID" value="KGX89962.1"/>
    <property type="molecule type" value="Genomic_DNA"/>
</dbReference>
<dbReference type="eggNOG" id="COG0438">
    <property type="taxonomic scope" value="Bacteria"/>
</dbReference>
<dbReference type="STRING" id="1385510.GCA_000425205_03420"/>
<dbReference type="Gene3D" id="3.40.50.2000">
    <property type="entry name" value="Glycogen Phosphorylase B"/>
    <property type="match status" value="1"/>
</dbReference>
<keyword evidence="3" id="KW-1185">Reference proteome</keyword>
<dbReference type="PANTHER" id="PTHR12526">
    <property type="entry name" value="GLYCOSYLTRANSFERASE"/>
    <property type="match status" value="1"/>
</dbReference>
<dbReference type="SUPFAM" id="SSF53756">
    <property type="entry name" value="UDP-Glycosyltransferase/glycogen phosphorylase"/>
    <property type="match status" value="1"/>
</dbReference>
<dbReference type="GO" id="GO:0016787">
    <property type="term" value="F:hydrolase activity"/>
    <property type="evidence" value="ECO:0007669"/>
    <property type="project" value="UniProtKB-KW"/>
</dbReference>
<dbReference type="AlphaFoldDB" id="A0A0A5I294"/>
<feature type="domain" description="Glycosyl transferase family 1" evidence="1">
    <location>
        <begin position="165"/>
        <end position="325"/>
    </location>
</feature>
<reference evidence="2 3" key="1">
    <citation type="submission" date="2013-08" db="EMBL/GenBank/DDBJ databases">
        <authorList>
            <person name="Huang J."/>
            <person name="Wang G."/>
        </authorList>
    </citation>
    <scope>NUCLEOTIDE SEQUENCE [LARGE SCALE GENOMIC DNA]</scope>
    <source>
        <strain evidence="2 3">JSM 076056</strain>
    </source>
</reference>
<dbReference type="InterPro" id="IPR001296">
    <property type="entry name" value="Glyco_trans_1"/>
</dbReference>
<evidence type="ECO:0000259" key="1">
    <source>
        <dbReference type="Pfam" id="PF00534"/>
    </source>
</evidence>
<dbReference type="GO" id="GO:0016757">
    <property type="term" value="F:glycosyltransferase activity"/>
    <property type="evidence" value="ECO:0007669"/>
    <property type="project" value="InterPro"/>
</dbReference>
<protein>
    <submittedName>
        <fullName evidence="2">Glycoside hydrolase</fullName>
    </submittedName>
</protein>
<keyword evidence="2" id="KW-0378">Hydrolase</keyword>
<dbReference type="Proteomes" id="UP000030528">
    <property type="component" value="Unassembled WGS sequence"/>
</dbReference>
<name>A0A0A5I294_9BACI</name>
<gene>
    <name evidence="2" type="ORF">N781_08750</name>
</gene>
<evidence type="ECO:0000313" key="3">
    <source>
        <dbReference type="Proteomes" id="UP000030528"/>
    </source>
</evidence>